<dbReference type="Proteomes" id="UP000239735">
    <property type="component" value="Unassembled WGS sequence"/>
</dbReference>
<reference evidence="3" key="1">
    <citation type="submission" date="2018-02" db="EMBL/GenBank/DDBJ databases">
        <authorList>
            <person name="Hausmann B."/>
        </authorList>
    </citation>
    <scope>NUCLEOTIDE SEQUENCE [LARGE SCALE GENOMIC DNA]</scope>
    <source>
        <strain evidence="3">Peat soil MAG SbA5</strain>
    </source>
</reference>
<evidence type="ECO:0008006" key="4">
    <source>
        <dbReference type="Google" id="ProtNLM"/>
    </source>
</evidence>
<evidence type="ECO:0000313" key="2">
    <source>
        <dbReference type="EMBL" id="SPE18801.1"/>
    </source>
</evidence>
<keyword evidence="1" id="KW-0732">Signal</keyword>
<dbReference type="OrthoDB" id="109375at2"/>
<feature type="chain" id="PRO_5014770392" description="Soil-associated protein, TIGR03435 family" evidence="1">
    <location>
        <begin position="25"/>
        <end position="275"/>
    </location>
</feature>
<proteinExistence type="predicted"/>
<gene>
    <name evidence="2" type="ORF">SBA5_170042</name>
</gene>
<feature type="signal peptide" evidence="1">
    <location>
        <begin position="1"/>
        <end position="24"/>
    </location>
</feature>
<evidence type="ECO:0000313" key="3">
    <source>
        <dbReference type="Proteomes" id="UP000239735"/>
    </source>
</evidence>
<protein>
    <recommendedName>
        <fullName evidence="4">Soil-associated protein, TIGR03435 family</fullName>
    </recommendedName>
</protein>
<evidence type="ECO:0000256" key="1">
    <source>
        <dbReference type="SAM" id="SignalP"/>
    </source>
</evidence>
<sequence>MVCTMTTVASHPVRLLGLPLLATAFATLPAPVFCQTAASAPQNTSPKSFAYEAVTVKPDSPNNAFMKFTPDSFSMSGMPMVMLIRTAYGVLMDDQIVGLPGWASSEPMQIQAKMDPETAAALGKLPPMEHWKESRRMLQELLADRFGLKTHHASKDLPIYVLTVAKSGSKVKKITNDAGGGNASYGSGNISAHAVPMENFATNLSFTVGRVVVNKTGLEGGYDFTLEFAPEGADASDPRPSIFTALEEQLGLKLVPAKGPVDVIVIDRIERPSEN</sequence>
<dbReference type="EMBL" id="OKRB01000072">
    <property type="protein sequence ID" value="SPE18801.1"/>
    <property type="molecule type" value="Genomic_DNA"/>
</dbReference>
<accession>A0A2N9L6D2</accession>
<organism evidence="2 3">
    <name type="scientific">Candidatus Sulfuritelmatomonas gaucii</name>
    <dbReference type="NCBI Taxonomy" id="2043161"/>
    <lineage>
        <taxon>Bacteria</taxon>
        <taxon>Pseudomonadati</taxon>
        <taxon>Acidobacteriota</taxon>
        <taxon>Terriglobia</taxon>
        <taxon>Terriglobales</taxon>
        <taxon>Acidobacteriaceae</taxon>
        <taxon>Candidatus Sulfuritelmatomonas</taxon>
    </lineage>
</organism>
<dbReference type="NCBIfam" id="TIGR03435">
    <property type="entry name" value="Soli_TIGR03435"/>
    <property type="match status" value="1"/>
</dbReference>
<name>A0A2N9L6D2_9BACT</name>
<dbReference type="AlphaFoldDB" id="A0A2N9L6D2"/>
<dbReference type="InterPro" id="IPR017801">
    <property type="entry name" value="DUF3738"/>
</dbReference>
<dbReference type="Pfam" id="PF12543">
    <property type="entry name" value="DUF3738"/>
    <property type="match status" value="1"/>
</dbReference>